<feature type="transmembrane region" description="Helical" evidence="1">
    <location>
        <begin position="152"/>
        <end position="168"/>
    </location>
</feature>
<comment type="caution">
    <text evidence="2">The sequence shown here is derived from an EMBL/GenBank/DDBJ whole genome shotgun (WGS) entry which is preliminary data.</text>
</comment>
<keyword evidence="1" id="KW-1133">Transmembrane helix</keyword>
<feature type="transmembrane region" description="Helical" evidence="1">
    <location>
        <begin position="326"/>
        <end position="351"/>
    </location>
</feature>
<keyword evidence="1" id="KW-0472">Membrane</keyword>
<feature type="transmembrane region" description="Helical" evidence="1">
    <location>
        <begin position="197"/>
        <end position="216"/>
    </location>
</feature>
<gene>
    <name evidence="2" type="ORF">ACFQ2I_18960</name>
</gene>
<feature type="transmembrane region" description="Helical" evidence="1">
    <location>
        <begin position="265"/>
        <end position="285"/>
    </location>
</feature>
<feature type="transmembrane region" description="Helical" evidence="1">
    <location>
        <begin position="297"/>
        <end position="320"/>
    </location>
</feature>
<dbReference type="Proteomes" id="UP001596989">
    <property type="component" value="Unassembled WGS sequence"/>
</dbReference>
<reference evidence="3" key="1">
    <citation type="journal article" date="2019" name="Int. J. Syst. Evol. Microbiol.">
        <title>The Global Catalogue of Microorganisms (GCM) 10K type strain sequencing project: providing services to taxonomists for standard genome sequencing and annotation.</title>
        <authorList>
            <consortium name="The Broad Institute Genomics Platform"/>
            <consortium name="The Broad Institute Genome Sequencing Center for Infectious Disease"/>
            <person name="Wu L."/>
            <person name="Ma J."/>
        </authorList>
    </citation>
    <scope>NUCLEOTIDE SEQUENCE [LARGE SCALE GENOMIC DNA]</scope>
    <source>
        <strain evidence="3">CCUG 59129</strain>
    </source>
</reference>
<evidence type="ECO:0000256" key="1">
    <source>
        <dbReference type="SAM" id="Phobius"/>
    </source>
</evidence>
<feature type="transmembrane region" description="Helical" evidence="1">
    <location>
        <begin position="130"/>
        <end position="146"/>
    </location>
</feature>
<protein>
    <submittedName>
        <fullName evidence="2">NCS2 family permease</fullName>
    </submittedName>
</protein>
<evidence type="ECO:0000313" key="3">
    <source>
        <dbReference type="Proteomes" id="UP001596989"/>
    </source>
</evidence>
<feature type="transmembrane region" description="Helical" evidence="1">
    <location>
        <begin position="36"/>
        <end position="55"/>
    </location>
</feature>
<sequence>MEDILQDILAAISVVLNGLPQGLLALAFGFASIPTALAFVVGAVGNAATSNVAVISYQAETITLAGTMGKNMRERLSMIFFGASILLIIGLFGVLERVIDWIGPVITSGMMAGVGLMLSKVAWDMAKNDRIIGATSIFSALMVYMLTKDLVYTITASVILSSIVYNIMKKKSGSDKQESKPVPKEGLKMQKLILNSTVVRGALAMACLNIGANIAFGRINEGIAGQSVNVDTLSVISSLADMASSLFGGAPVEIIISATASAPHAVWSGVLMMIIMAVILFTGMLPKIGKYVPSSSIAGFLMILGAMVTLPGNAAAALTGEGAGSGIVGGVTMVMTAITDPFIGMLSGIVVETLMNWFGM</sequence>
<dbReference type="EMBL" id="JBHTJZ010000036">
    <property type="protein sequence ID" value="MFD0961437.1"/>
    <property type="molecule type" value="Genomic_DNA"/>
</dbReference>
<accession>A0ABW3HV57</accession>
<name>A0ABW3HV57_9BACL</name>
<feature type="transmembrane region" description="Helical" evidence="1">
    <location>
        <begin position="101"/>
        <end position="118"/>
    </location>
</feature>
<keyword evidence="3" id="KW-1185">Reference proteome</keyword>
<proteinExistence type="predicted"/>
<evidence type="ECO:0000313" key="2">
    <source>
        <dbReference type="EMBL" id="MFD0961437.1"/>
    </source>
</evidence>
<organism evidence="2 3">
    <name type="scientific">Paenibacillus chungangensis</name>
    <dbReference type="NCBI Taxonomy" id="696535"/>
    <lineage>
        <taxon>Bacteria</taxon>
        <taxon>Bacillati</taxon>
        <taxon>Bacillota</taxon>
        <taxon>Bacilli</taxon>
        <taxon>Bacillales</taxon>
        <taxon>Paenibacillaceae</taxon>
        <taxon>Paenibacillus</taxon>
    </lineage>
</organism>
<feature type="transmembrane region" description="Helical" evidence="1">
    <location>
        <begin position="76"/>
        <end position="95"/>
    </location>
</feature>
<keyword evidence="1" id="KW-0812">Transmembrane</keyword>
<dbReference type="RefSeq" id="WP_377567010.1">
    <property type="nucleotide sequence ID" value="NZ_JBHTJZ010000036.1"/>
</dbReference>
<feature type="transmembrane region" description="Helical" evidence="1">
    <location>
        <begin position="7"/>
        <end position="30"/>
    </location>
</feature>